<comment type="catalytic activity">
    <reaction evidence="1 10">
        <text>(2Z,4E)-2-hydroxyhexa-2,4-dienedioate = (3E)-2-oxohex-3-enedioate</text>
        <dbReference type="Rhea" id="RHEA:33431"/>
        <dbReference type="ChEBI" id="CHEBI:28080"/>
        <dbReference type="ChEBI" id="CHEBI:64908"/>
        <dbReference type="EC" id="5.3.2.6"/>
    </reaction>
</comment>
<dbReference type="InterPro" id="IPR018191">
    <property type="entry name" value="4-OT"/>
</dbReference>
<evidence type="ECO:0000256" key="4">
    <source>
        <dbReference type="ARBA" id="ARBA00011643"/>
    </source>
</evidence>
<evidence type="ECO:0000256" key="6">
    <source>
        <dbReference type="ARBA" id="ARBA00015750"/>
    </source>
</evidence>
<keyword evidence="7 10" id="KW-0413">Isomerase</keyword>
<dbReference type="EC" id="5.3.2.6" evidence="5 10"/>
<comment type="similarity">
    <text evidence="3 10">Belongs to the 4-oxalocrotonate tautomerase family.</text>
</comment>
<evidence type="ECO:0000256" key="8">
    <source>
        <dbReference type="ARBA" id="ARBA00029674"/>
    </source>
</evidence>
<evidence type="ECO:0000313" key="14">
    <source>
        <dbReference type="Proteomes" id="UP000288983"/>
    </source>
</evidence>
<proteinExistence type="inferred from homology"/>
<dbReference type="EMBL" id="QJRG01000034">
    <property type="protein sequence ID" value="RWU25022.1"/>
    <property type="molecule type" value="Genomic_DNA"/>
</dbReference>
<evidence type="ECO:0000256" key="11">
    <source>
        <dbReference type="SAM" id="MobiDB-lite"/>
    </source>
</evidence>
<evidence type="ECO:0000256" key="3">
    <source>
        <dbReference type="ARBA" id="ARBA00006723"/>
    </source>
</evidence>
<evidence type="ECO:0000256" key="1">
    <source>
        <dbReference type="ARBA" id="ARBA00001379"/>
    </source>
</evidence>
<comment type="function">
    <text evidence="2">Catalyzes the ketonization of 2-hydroxymuconate stereoselectively to yield 2-oxo-3-hexenedioate.</text>
</comment>
<dbReference type="SUPFAM" id="SSF55331">
    <property type="entry name" value="Tautomerase/MIF"/>
    <property type="match status" value="1"/>
</dbReference>
<feature type="domain" description="4-oxalocrotonate tautomerase-like" evidence="12">
    <location>
        <begin position="2"/>
        <end position="55"/>
    </location>
</feature>
<organism evidence="13 14">
    <name type="scientific">Pseudomonas alkylphenolica</name>
    <dbReference type="NCBI Taxonomy" id="237609"/>
    <lineage>
        <taxon>Bacteria</taxon>
        <taxon>Pseudomonadati</taxon>
        <taxon>Pseudomonadota</taxon>
        <taxon>Gammaproteobacteria</taxon>
        <taxon>Pseudomonadales</taxon>
        <taxon>Pseudomonadaceae</taxon>
        <taxon>Pseudomonas</taxon>
    </lineage>
</organism>
<protein>
    <recommendedName>
        <fullName evidence="6 10">2-hydroxymuconate tautomerase</fullName>
        <ecNumber evidence="5 10">5.3.2.6</ecNumber>
    </recommendedName>
    <alternativeName>
        <fullName evidence="8 10">4-oxalocrotonate tautomerase</fullName>
    </alternativeName>
</protein>
<evidence type="ECO:0000256" key="9">
    <source>
        <dbReference type="PIRSR" id="PIRSR618191-1"/>
    </source>
</evidence>
<gene>
    <name evidence="13" type="ORF">DM813_04610</name>
</gene>
<dbReference type="PANTHER" id="PTHR35530">
    <property type="entry name" value="TAUTOMERASE-RELATED"/>
    <property type="match status" value="1"/>
</dbReference>
<feature type="region of interest" description="Disordered" evidence="11">
    <location>
        <begin position="62"/>
        <end position="85"/>
    </location>
</feature>
<dbReference type="InterPro" id="IPR014347">
    <property type="entry name" value="Tautomerase/MIF_sf"/>
</dbReference>
<evidence type="ECO:0000256" key="5">
    <source>
        <dbReference type="ARBA" id="ARBA00012667"/>
    </source>
</evidence>
<name>A0A443ZWI0_9PSED</name>
<dbReference type="Pfam" id="PF01361">
    <property type="entry name" value="Tautomerase"/>
    <property type="match status" value="1"/>
</dbReference>
<comment type="caution">
    <text evidence="13">The sequence shown here is derived from an EMBL/GenBank/DDBJ whole genome shotgun (WGS) entry which is preliminary data.</text>
</comment>
<evidence type="ECO:0000256" key="10">
    <source>
        <dbReference type="RuleBase" id="RU362032"/>
    </source>
</evidence>
<dbReference type="PANTHER" id="PTHR35530:SF1">
    <property type="entry name" value="2-HYDROXYMUCONATE TAUTOMERASE"/>
    <property type="match status" value="1"/>
</dbReference>
<evidence type="ECO:0000313" key="13">
    <source>
        <dbReference type="EMBL" id="RWU25022.1"/>
    </source>
</evidence>
<dbReference type="InterPro" id="IPR004370">
    <property type="entry name" value="4-OT-like_dom"/>
</dbReference>
<accession>A0A443ZWI0</accession>
<feature type="active site" description="Proton acceptor; via imino nitrogen" evidence="9">
    <location>
        <position position="2"/>
    </location>
</feature>
<evidence type="ECO:0000256" key="7">
    <source>
        <dbReference type="ARBA" id="ARBA00023235"/>
    </source>
</evidence>
<evidence type="ECO:0000256" key="2">
    <source>
        <dbReference type="ARBA" id="ARBA00003024"/>
    </source>
</evidence>
<dbReference type="Proteomes" id="UP000288983">
    <property type="component" value="Unassembled WGS sequence"/>
</dbReference>
<dbReference type="OrthoDB" id="9799841at2"/>
<dbReference type="GO" id="GO:0016853">
    <property type="term" value="F:isomerase activity"/>
    <property type="evidence" value="ECO:0007669"/>
    <property type="project" value="UniProtKB-UniRule"/>
</dbReference>
<evidence type="ECO:0000259" key="12">
    <source>
        <dbReference type="Pfam" id="PF01361"/>
    </source>
</evidence>
<keyword evidence="10" id="KW-0058">Aromatic hydrocarbons catabolism</keyword>
<dbReference type="Gene3D" id="3.30.429.10">
    <property type="entry name" value="Macrophage Migration Inhibitory Factor"/>
    <property type="match status" value="1"/>
</dbReference>
<dbReference type="AlphaFoldDB" id="A0A443ZWI0"/>
<dbReference type="NCBIfam" id="TIGR00013">
    <property type="entry name" value="taut"/>
    <property type="match status" value="1"/>
</dbReference>
<comment type="subunit">
    <text evidence="4 10">Homohexamer.</text>
</comment>
<dbReference type="RefSeq" id="WP_128322236.1">
    <property type="nucleotide sequence ID" value="NZ_QJRG01000034.1"/>
</dbReference>
<reference evidence="13 14" key="1">
    <citation type="submission" date="2018-06" db="EMBL/GenBank/DDBJ databases">
        <title>Bacteria isolated from soil of Wuhan.</title>
        <authorList>
            <person name="Wei X."/>
            <person name="Chunhua H."/>
        </authorList>
    </citation>
    <scope>NUCLEOTIDE SEQUENCE [LARGE SCALE GENOMIC DNA]</scope>
    <source>
        <strain evidence="14">xwS2</strain>
    </source>
</reference>
<sequence length="85" mass="9107">MPIIEFHLMEGRTAEQKRLLLSAVTDTVVDVLGVRPEQVRILIHNVTPEHFSMAGITAAERMASTPSSGLSGPASLKAAEKGDPQ</sequence>